<comment type="caution">
    <text evidence="1">The sequence shown here is derived from an EMBL/GenBank/DDBJ whole genome shotgun (WGS) entry which is preliminary data.</text>
</comment>
<reference evidence="1" key="1">
    <citation type="submission" date="2018-08" db="EMBL/GenBank/DDBJ databases">
        <title>A genome reference for cultivated species of the human gut microbiota.</title>
        <authorList>
            <person name="Zou Y."/>
            <person name="Xue W."/>
            <person name="Luo G."/>
        </authorList>
    </citation>
    <scope>NUCLEOTIDE SEQUENCE [LARGE SCALE GENOMIC DNA]</scope>
    <source>
        <strain evidence="1">TF05-5AC</strain>
    </source>
</reference>
<dbReference type="SUPFAM" id="SSF48239">
    <property type="entry name" value="Terpenoid cyclases/Protein prenyltransferases"/>
    <property type="match status" value="1"/>
</dbReference>
<evidence type="ECO:0000313" key="2">
    <source>
        <dbReference type="Proteomes" id="UP000260812"/>
    </source>
</evidence>
<name>A0A3E3I448_9FIRM</name>
<dbReference type="GeneID" id="97987847"/>
<dbReference type="AlphaFoldDB" id="A0A3E3I448"/>
<proteinExistence type="predicted"/>
<gene>
    <name evidence="1" type="ORF">DXC51_13440</name>
</gene>
<dbReference type="InterPro" id="IPR008930">
    <property type="entry name" value="Terpenoid_cyclase/PrenylTrfase"/>
</dbReference>
<dbReference type="EMBL" id="QVLV01000008">
    <property type="protein sequence ID" value="RGE59797.1"/>
    <property type="molecule type" value="Genomic_DNA"/>
</dbReference>
<organism evidence="1 2">
    <name type="scientific">Eisenbergiella massiliensis</name>
    <dbReference type="NCBI Taxonomy" id="1720294"/>
    <lineage>
        <taxon>Bacteria</taxon>
        <taxon>Bacillati</taxon>
        <taxon>Bacillota</taxon>
        <taxon>Clostridia</taxon>
        <taxon>Lachnospirales</taxon>
        <taxon>Lachnospiraceae</taxon>
        <taxon>Eisenbergiella</taxon>
    </lineage>
</organism>
<keyword evidence="2" id="KW-1185">Reference proteome</keyword>
<accession>A0A3E3I448</accession>
<dbReference type="Proteomes" id="UP000260812">
    <property type="component" value="Unassembled WGS sequence"/>
</dbReference>
<dbReference type="RefSeq" id="WP_021635026.1">
    <property type="nucleotide sequence ID" value="NZ_CANNOQ010000308.1"/>
</dbReference>
<protein>
    <submittedName>
        <fullName evidence="1">Uncharacterized protein</fullName>
    </submittedName>
</protein>
<sequence length="287" mass="33605">MYKDTKWAKEILAQQDENGLWGNFHTLSKPSKAPITTEQALRRLYVLGFDINDEVIARTVTYMSDCLKGRKQMPDRREKMHNWDIFTELMLAVWIRKFTLADRSANRVAGKWADIITRAFSSGSFSHEDCALAYTEIFGEPPRGGRLVDFVTFYQLSLLPGMLNERTERLMMDYVLHYDKGIYYVFSRPSGDSRICNVPETFASREAGRYLAALELLAEYRNSIDMLHFASKWLYANQREEGNWDMGSEVKDGIYFPLSDNWKKKENRIADCTWRIRRLLDKLEDRN</sequence>
<evidence type="ECO:0000313" key="1">
    <source>
        <dbReference type="EMBL" id="RGE59797.1"/>
    </source>
</evidence>